<keyword evidence="7" id="KW-0812">Transmembrane</keyword>
<sequence length="208" mass="24752">MPNREAIKNKTHLVAWFVSNCRTINRREELYRNLRRYVDIDVYGSCGKLKCPKEFHESSPRCYDLIERQYKFYLSFENSHCKDYVSEKLYRVLEKNIVPVVYGNNDYGKIAPPKSVIIADNYDSAEELADYLVFLDKNPVEYLKYFEWKKSYYVERNFNYTICKLCRMLNNASEPPKVYEDILTWWLGTNHSYCKLGDALPDISIPIQ</sequence>
<evidence type="ECO:0000256" key="5">
    <source>
        <dbReference type="ARBA" id="ARBA00022679"/>
    </source>
</evidence>
<accession>A0A8K0CMK8</accession>
<dbReference type="InterPro" id="IPR001503">
    <property type="entry name" value="Glyco_trans_10"/>
</dbReference>
<dbReference type="GO" id="GO:0000139">
    <property type="term" value="C:Golgi membrane"/>
    <property type="evidence" value="ECO:0007669"/>
    <property type="project" value="UniProtKB-SubCell"/>
</dbReference>
<dbReference type="GO" id="GO:0008417">
    <property type="term" value="F:fucosyltransferase activity"/>
    <property type="evidence" value="ECO:0007669"/>
    <property type="project" value="InterPro"/>
</dbReference>
<dbReference type="AlphaFoldDB" id="A0A8K0CMK8"/>
<comment type="caution">
    <text evidence="9">The sequence shown here is derived from an EMBL/GenBank/DDBJ whole genome shotgun (WGS) entry which is preliminary data.</text>
</comment>
<dbReference type="InterPro" id="IPR055270">
    <property type="entry name" value="Glyco_tran_10_C"/>
</dbReference>
<evidence type="ECO:0000259" key="8">
    <source>
        <dbReference type="Pfam" id="PF00852"/>
    </source>
</evidence>
<protein>
    <recommendedName>
        <fullName evidence="7">Fucosyltransferase</fullName>
        <ecNumber evidence="7">2.4.1.-</ecNumber>
    </recommendedName>
</protein>
<keyword evidence="5 7" id="KW-0808">Transferase</keyword>
<keyword evidence="4 7" id="KW-0328">Glycosyltransferase</keyword>
<organism evidence="9 10">
    <name type="scientific">Ignelater luminosus</name>
    <name type="common">Cucubano</name>
    <name type="synonym">Pyrophorus luminosus</name>
    <dbReference type="NCBI Taxonomy" id="2038154"/>
    <lineage>
        <taxon>Eukaryota</taxon>
        <taxon>Metazoa</taxon>
        <taxon>Ecdysozoa</taxon>
        <taxon>Arthropoda</taxon>
        <taxon>Hexapoda</taxon>
        <taxon>Insecta</taxon>
        <taxon>Pterygota</taxon>
        <taxon>Neoptera</taxon>
        <taxon>Endopterygota</taxon>
        <taxon>Coleoptera</taxon>
        <taxon>Polyphaga</taxon>
        <taxon>Elateriformia</taxon>
        <taxon>Elateroidea</taxon>
        <taxon>Elateridae</taxon>
        <taxon>Agrypninae</taxon>
        <taxon>Pyrophorini</taxon>
        <taxon>Ignelater</taxon>
    </lineage>
</organism>
<gene>
    <name evidence="9" type="ORF">ILUMI_19351</name>
</gene>
<dbReference type="PANTHER" id="PTHR48438:SF1">
    <property type="entry name" value="ALPHA-(1,3)-FUCOSYLTRANSFERASE C-RELATED"/>
    <property type="match status" value="1"/>
</dbReference>
<dbReference type="PANTHER" id="PTHR48438">
    <property type="entry name" value="ALPHA-(1,3)-FUCOSYLTRANSFERASE C-RELATED"/>
    <property type="match status" value="1"/>
</dbReference>
<dbReference type="OrthoDB" id="427096at2759"/>
<keyword evidence="6 7" id="KW-0333">Golgi apparatus</keyword>
<comment type="subcellular location">
    <subcellularLocation>
        <location evidence="1">Golgi apparatus membrane</location>
        <topology evidence="1">Single-pass type II membrane protein</topology>
    </subcellularLocation>
    <subcellularLocation>
        <location evidence="7">Golgi apparatus</location>
        <location evidence="7">Golgi stack membrane</location>
        <topology evidence="7">Single-pass type II membrane protein</topology>
    </subcellularLocation>
</comment>
<feature type="domain" description="Fucosyltransferase C-terminal" evidence="8">
    <location>
        <begin position="8"/>
        <end position="185"/>
    </location>
</feature>
<dbReference type="EMBL" id="VTPC01086288">
    <property type="protein sequence ID" value="KAF2886822.1"/>
    <property type="molecule type" value="Genomic_DNA"/>
</dbReference>
<dbReference type="InterPro" id="IPR038577">
    <property type="entry name" value="GT10-like_C_sf"/>
</dbReference>
<dbReference type="Pfam" id="PF00852">
    <property type="entry name" value="Glyco_transf_10"/>
    <property type="match status" value="1"/>
</dbReference>
<keyword evidence="7" id="KW-0472">Membrane</keyword>
<dbReference type="SUPFAM" id="SSF53756">
    <property type="entry name" value="UDP-Glycosyltransferase/glycogen phosphorylase"/>
    <property type="match status" value="1"/>
</dbReference>
<evidence type="ECO:0000256" key="3">
    <source>
        <dbReference type="ARBA" id="ARBA00008919"/>
    </source>
</evidence>
<dbReference type="GO" id="GO:0032580">
    <property type="term" value="C:Golgi cisterna membrane"/>
    <property type="evidence" value="ECO:0007669"/>
    <property type="project" value="UniProtKB-SubCell"/>
</dbReference>
<evidence type="ECO:0000313" key="10">
    <source>
        <dbReference type="Proteomes" id="UP000801492"/>
    </source>
</evidence>
<comment type="similarity">
    <text evidence="3 7">Belongs to the glycosyltransferase 10 family.</text>
</comment>
<keyword evidence="10" id="KW-1185">Reference proteome</keyword>
<evidence type="ECO:0000256" key="7">
    <source>
        <dbReference type="RuleBase" id="RU003832"/>
    </source>
</evidence>
<evidence type="ECO:0000313" key="9">
    <source>
        <dbReference type="EMBL" id="KAF2886822.1"/>
    </source>
</evidence>
<dbReference type="EC" id="2.4.1.-" evidence="7"/>
<dbReference type="FunFam" id="3.40.50.11660:FF:000004">
    <property type="entry name" value="Glycoprotein 3-alpha-L-fucosyltransferase A"/>
    <property type="match status" value="1"/>
</dbReference>
<name>A0A8K0CMK8_IGNLU</name>
<dbReference type="UniPathway" id="UPA00378"/>
<dbReference type="Proteomes" id="UP000801492">
    <property type="component" value="Unassembled WGS sequence"/>
</dbReference>
<dbReference type="Gene3D" id="3.40.50.11660">
    <property type="entry name" value="Glycosyl transferase family 10, C-terminal domain"/>
    <property type="match status" value="1"/>
</dbReference>
<evidence type="ECO:0000256" key="4">
    <source>
        <dbReference type="ARBA" id="ARBA00022676"/>
    </source>
</evidence>
<proteinExistence type="inferred from homology"/>
<evidence type="ECO:0000256" key="6">
    <source>
        <dbReference type="ARBA" id="ARBA00023034"/>
    </source>
</evidence>
<evidence type="ECO:0000256" key="1">
    <source>
        <dbReference type="ARBA" id="ARBA00004323"/>
    </source>
</evidence>
<reference evidence="9" key="1">
    <citation type="submission" date="2019-08" db="EMBL/GenBank/DDBJ databases">
        <title>The genome of the North American firefly Photinus pyralis.</title>
        <authorList>
            <consortium name="Photinus pyralis genome working group"/>
            <person name="Fallon T.R."/>
            <person name="Sander Lower S.E."/>
            <person name="Weng J.-K."/>
        </authorList>
    </citation>
    <scope>NUCLEOTIDE SEQUENCE</scope>
    <source>
        <strain evidence="9">TRF0915ILg1</strain>
        <tissue evidence="9">Whole body</tissue>
    </source>
</reference>
<comment type="pathway">
    <text evidence="2">Protein modification; protein glycosylation.</text>
</comment>
<evidence type="ECO:0000256" key="2">
    <source>
        <dbReference type="ARBA" id="ARBA00004922"/>
    </source>
</evidence>